<evidence type="ECO:0000313" key="1">
    <source>
        <dbReference type="EMBL" id="KKN09080.1"/>
    </source>
</evidence>
<comment type="caution">
    <text evidence="1">The sequence shown here is derived from an EMBL/GenBank/DDBJ whole genome shotgun (WGS) entry which is preliminary data.</text>
</comment>
<protein>
    <submittedName>
        <fullName evidence="1">Uncharacterized protein</fullName>
    </submittedName>
</protein>
<reference evidence="1" key="1">
    <citation type="journal article" date="2015" name="Nature">
        <title>Complex archaea that bridge the gap between prokaryotes and eukaryotes.</title>
        <authorList>
            <person name="Spang A."/>
            <person name="Saw J.H."/>
            <person name="Jorgensen S.L."/>
            <person name="Zaremba-Niedzwiedzka K."/>
            <person name="Martijn J."/>
            <person name="Lind A.E."/>
            <person name="van Eijk R."/>
            <person name="Schleper C."/>
            <person name="Guy L."/>
            <person name="Ettema T.J."/>
        </authorList>
    </citation>
    <scope>NUCLEOTIDE SEQUENCE</scope>
</reference>
<accession>A0A0F9MP41</accession>
<name>A0A0F9MP41_9ZZZZ</name>
<gene>
    <name evidence="1" type="ORF">LCGC14_1050230</name>
</gene>
<dbReference type="InterPro" id="IPR011006">
    <property type="entry name" value="CheY-like_superfamily"/>
</dbReference>
<dbReference type="EMBL" id="LAZR01004385">
    <property type="protein sequence ID" value="KKN09080.1"/>
    <property type="molecule type" value="Genomic_DNA"/>
</dbReference>
<sequence>MSQKNVLDASQKSKGKILIVGLEPELLDFTERFLKDFNTHICINVKEAMRLLEAQYNDISFIFCDAKSAMDSIRAEERYDYIPIVSITGKNSIINKTSPVTLVEYLVQLNEVLLYAKNLPLTPYIKNLSLFLEEIKSLTTLLREETVHNNTLLLKETVLSTIKKQLYQLNVEGDQIFGKIQSQMEDILRENDKLSGGGNYEHFPYPYIFKPPSPPGDLGIVGEPIAKKPTTEEIQENEPYCKHCGSKLAKGQSICHICRNKVI</sequence>
<dbReference type="SUPFAM" id="SSF52172">
    <property type="entry name" value="CheY-like"/>
    <property type="match status" value="1"/>
</dbReference>
<organism evidence="1">
    <name type="scientific">marine sediment metagenome</name>
    <dbReference type="NCBI Taxonomy" id="412755"/>
    <lineage>
        <taxon>unclassified sequences</taxon>
        <taxon>metagenomes</taxon>
        <taxon>ecological metagenomes</taxon>
    </lineage>
</organism>
<dbReference type="AlphaFoldDB" id="A0A0F9MP41"/>
<proteinExistence type="predicted"/>